<comment type="caution">
    <text evidence="1">The sequence shown here is derived from an EMBL/GenBank/DDBJ whole genome shotgun (WGS) entry which is preliminary data.</text>
</comment>
<dbReference type="RefSeq" id="WP_386411978.1">
    <property type="nucleotide sequence ID" value="NZ_JBHSZO010000004.1"/>
</dbReference>
<accession>A0ABW2GBG4</accession>
<gene>
    <name evidence="1" type="ORF">ACFQLX_04085</name>
</gene>
<dbReference type="Proteomes" id="UP001596413">
    <property type="component" value="Unassembled WGS sequence"/>
</dbReference>
<evidence type="ECO:0000313" key="2">
    <source>
        <dbReference type="Proteomes" id="UP001596413"/>
    </source>
</evidence>
<reference evidence="2" key="1">
    <citation type="journal article" date="2019" name="Int. J. Syst. Evol. Microbiol.">
        <title>The Global Catalogue of Microorganisms (GCM) 10K type strain sequencing project: providing services to taxonomists for standard genome sequencing and annotation.</title>
        <authorList>
            <consortium name="The Broad Institute Genomics Platform"/>
            <consortium name="The Broad Institute Genome Sequencing Center for Infectious Disease"/>
            <person name="Wu L."/>
            <person name="Ma J."/>
        </authorList>
    </citation>
    <scope>NUCLEOTIDE SEQUENCE [LARGE SCALE GENOMIC DNA]</scope>
    <source>
        <strain evidence="2">CGMCC 1.13681</strain>
    </source>
</reference>
<dbReference type="EMBL" id="JBHSZO010000004">
    <property type="protein sequence ID" value="MFC7217354.1"/>
    <property type="molecule type" value="Genomic_DNA"/>
</dbReference>
<keyword evidence="2" id="KW-1185">Reference proteome</keyword>
<evidence type="ECO:0000313" key="1">
    <source>
        <dbReference type="EMBL" id="MFC7217354.1"/>
    </source>
</evidence>
<name>A0ABW2GBG4_9ACTN</name>
<protein>
    <submittedName>
        <fullName evidence="1">Uncharacterized protein</fullName>
    </submittedName>
</protein>
<proteinExistence type="predicted"/>
<organism evidence="1 2">
    <name type="scientific">Streptomyces polyrhachis</name>
    <dbReference type="NCBI Taxonomy" id="1282885"/>
    <lineage>
        <taxon>Bacteria</taxon>
        <taxon>Bacillati</taxon>
        <taxon>Actinomycetota</taxon>
        <taxon>Actinomycetes</taxon>
        <taxon>Kitasatosporales</taxon>
        <taxon>Streptomycetaceae</taxon>
        <taxon>Streptomyces</taxon>
    </lineage>
</organism>
<sequence>MALFAAAIDSGCYTDATRRILAIGNTAETPETSARIEDMPGFAELSARFDRIVSFDAAVAPLHPAEWRVRAFDAPVWERQWRAWWELGTQPVGLVLDGLGAGQSAALAEVFADAQLEVCAGGAEVYGPTPESLPRQVALRVRRLLHLELLAGTAPRALSELGVPALALPAEAVRAVVRTAEPAPGPTRYARESVLLVAPTEPELCQLLLHARESGYGPAVAVSCAPGGRLRALERTAREQSAPLTVIEPAQLTESLYETLGPAALATADASLLLRARALYGVTPLPHPAAPHTPQTALAAASFAAAPDLAALADALAYTHRPRAYAALRAQAAAYLRTAPRTPYIPRRRLIALGLPGGAPAPLRPLLRTDLLPRAARWTLRSHTLRRTAKRLLARSGAARRVAGRVKGL</sequence>